<evidence type="ECO:0000256" key="1">
    <source>
        <dbReference type="SAM" id="MobiDB-lite"/>
    </source>
</evidence>
<reference evidence="3 4" key="1">
    <citation type="submission" date="2016-11" db="EMBL/GenBank/DDBJ databases">
        <authorList>
            <person name="Jaros S."/>
            <person name="Januszkiewicz K."/>
            <person name="Wedrychowicz H."/>
        </authorList>
    </citation>
    <scope>NUCLEOTIDE SEQUENCE [LARGE SCALE GENOMIC DNA]</scope>
    <source>
        <strain evidence="3 4">OK807</strain>
    </source>
</reference>
<feature type="domain" description="FAD dependent oxidoreductase" evidence="2">
    <location>
        <begin position="44"/>
        <end position="406"/>
    </location>
</feature>
<dbReference type="Gene3D" id="3.50.50.60">
    <property type="entry name" value="FAD/NAD(P)-binding domain"/>
    <property type="match status" value="1"/>
</dbReference>
<dbReference type="SUPFAM" id="SSF51905">
    <property type="entry name" value="FAD/NAD(P)-binding domain"/>
    <property type="match status" value="1"/>
</dbReference>
<evidence type="ECO:0000313" key="3">
    <source>
        <dbReference type="EMBL" id="SFX55144.1"/>
    </source>
</evidence>
<dbReference type="STRING" id="1893.SAMN02787144_100430"/>
<dbReference type="OrthoDB" id="9805852at2"/>
<name>A0A1K1XZV6_STRAR</name>
<gene>
    <name evidence="3" type="ORF">SAMN02787144_100430</name>
</gene>
<dbReference type="RefSeq" id="WP_079179364.1">
    <property type="nucleotide sequence ID" value="NZ_CP108276.1"/>
</dbReference>
<feature type="compositionally biased region" description="Basic and acidic residues" evidence="1">
    <location>
        <begin position="8"/>
        <end position="19"/>
    </location>
</feature>
<evidence type="ECO:0000313" key="4">
    <source>
        <dbReference type="Proteomes" id="UP000181909"/>
    </source>
</evidence>
<dbReference type="EMBL" id="FPJO01000004">
    <property type="protein sequence ID" value="SFX55144.1"/>
    <property type="molecule type" value="Genomic_DNA"/>
</dbReference>
<protein>
    <submittedName>
        <fullName evidence="3">Glycine/D-amino acid oxidase</fullName>
    </submittedName>
</protein>
<dbReference type="AlphaFoldDB" id="A0A1K1XZV6"/>
<dbReference type="Gene3D" id="3.30.9.10">
    <property type="entry name" value="D-Amino Acid Oxidase, subunit A, domain 2"/>
    <property type="match status" value="1"/>
</dbReference>
<dbReference type="PANTHER" id="PTHR13847:SF281">
    <property type="entry name" value="FAD DEPENDENT OXIDOREDUCTASE DOMAIN-CONTAINING PROTEIN"/>
    <property type="match status" value="1"/>
</dbReference>
<dbReference type="Proteomes" id="UP000181909">
    <property type="component" value="Unassembled WGS sequence"/>
</dbReference>
<evidence type="ECO:0000259" key="2">
    <source>
        <dbReference type="Pfam" id="PF01266"/>
    </source>
</evidence>
<dbReference type="InterPro" id="IPR036188">
    <property type="entry name" value="FAD/NAD-bd_sf"/>
</dbReference>
<dbReference type="GO" id="GO:0005737">
    <property type="term" value="C:cytoplasm"/>
    <property type="evidence" value="ECO:0007669"/>
    <property type="project" value="TreeGrafter"/>
</dbReference>
<dbReference type="PANTHER" id="PTHR13847">
    <property type="entry name" value="SARCOSINE DEHYDROGENASE-RELATED"/>
    <property type="match status" value="1"/>
</dbReference>
<feature type="region of interest" description="Disordered" evidence="1">
    <location>
        <begin position="1"/>
        <end position="31"/>
    </location>
</feature>
<sequence length="471" mass="51946">MNTAAPRPTDHRSRLRDTKAAPYWLDRPEHPAPLPRLTSDTTCDLAVVGGGYTGLWTALLAKRAHPERDVLVLEQNTCGHAASGRNGGFCSPSITHGLVNGGERWPAEARLLHRLGMENFDAFERDLDTHGIDCGFVRSGKVTVAATPWQAAGLGNAHTLAHQYGEQTRLLDREELRSYVDSPIWTAGLWSPDYALLDPARLVWGLRAACLDLGVRIAEHTEVTALSTRHAGRIQLATPYAAVGARQVGLATNIYRPLLKRLSLSMIPVYDYALTTEPLNSDQLAAIGWSGDHGITDAGNQFHYLRKTDDDRILFGGYDAIYHYGNRVDEHLTQRPATFDTLAAQFAEAFPSLADVRFSHSWGGVIDSTTRFCMFAGTAARGRISYALGFTGLGVGATRFGAQVMLDLLSGRQTERLRPAMIRRPPVPFPPEPVRYLGVEATRWSMAREDTHGHRNLWLRTLDRLGLGFDS</sequence>
<organism evidence="3 4">
    <name type="scientific">Streptomyces atratus</name>
    <dbReference type="NCBI Taxonomy" id="1893"/>
    <lineage>
        <taxon>Bacteria</taxon>
        <taxon>Bacillati</taxon>
        <taxon>Actinomycetota</taxon>
        <taxon>Actinomycetes</taxon>
        <taxon>Kitasatosporales</taxon>
        <taxon>Streptomycetaceae</taxon>
        <taxon>Streptomyces</taxon>
    </lineage>
</organism>
<accession>A0A1K1XZV6</accession>
<dbReference type="Pfam" id="PF01266">
    <property type="entry name" value="DAO"/>
    <property type="match status" value="1"/>
</dbReference>
<dbReference type="InterPro" id="IPR006076">
    <property type="entry name" value="FAD-dep_OxRdtase"/>
</dbReference>
<proteinExistence type="predicted"/>